<dbReference type="Gene3D" id="1.10.287.2500">
    <property type="match status" value="1"/>
</dbReference>
<dbReference type="AlphaFoldDB" id="A0A8B6XCE9"/>
<feature type="coiled-coil region" evidence="1">
    <location>
        <begin position="13"/>
        <end position="43"/>
    </location>
</feature>
<evidence type="ECO:0000256" key="1">
    <source>
        <dbReference type="SAM" id="Coils"/>
    </source>
</evidence>
<sequence length="84" mass="9361">MPQISGNALVLLIQLLDERISTLEKMISETDEAAEELVEYEDELLSCITVENELMVAYEEALKETGNLPSYRDLTPGRQTKSAG</sequence>
<dbReference type="Proteomes" id="UP000675920">
    <property type="component" value="Unplaced"/>
</dbReference>
<keyword evidence="2" id="KW-1185">Reference proteome</keyword>
<name>A0A8B6XCE9_9BURK</name>
<keyword evidence="1" id="KW-0175">Coiled coil</keyword>
<dbReference type="InterPro" id="IPR053756">
    <property type="entry name" value="Toxin_immunity_effector"/>
</dbReference>
<protein>
    <submittedName>
        <fullName evidence="3">Uncharacterized protein</fullName>
    </submittedName>
</protein>
<reference evidence="3" key="1">
    <citation type="submission" date="2025-08" db="UniProtKB">
        <authorList>
            <consortium name="RefSeq"/>
        </authorList>
    </citation>
    <scope>IDENTIFICATION</scope>
</reference>
<evidence type="ECO:0000313" key="2">
    <source>
        <dbReference type="Proteomes" id="UP000675920"/>
    </source>
</evidence>
<evidence type="ECO:0000313" key="3">
    <source>
        <dbReference type="RefSeq" id="WP_156924401.1"/>
    </source>
</evidence>
<dbReference type="RefSeq" id="WP_156924401.1">
    <property type="nucleotide sequence ID" value="NZ_AXWS01000013.1"/>
</dbReference>
<accession>A0A8B6XCE9</accession>
<proteinExistence type="predicted"/>
<organism evidence="2 3">
    <name type="scientific">Derxia gummosa DSM 723</name>
    <dbReference type="NCBI Taxonomy" id="1121388"/>
    <lineage>
        <taxon>Bacteria</taxon>
        <taxon>Pseudomonadati</taxon>
        <taxon>Pseudomonadota</taxon>
        <taxon>Betaproteobacteria</taxon>
        <taxon>Burkholderiales</taxon>
        <taxon>Alcaligenaceae</taxon>
        <taxon>Derxia</taxon>
    </lineage>
</organism>